<dbReference type="Proteomes" id="UP001225356">
    <property type="component" value="Unassembled WGS sequence"/>
</dbReference>
<comment type="caution">
    <text evidence="4">The sequence shown here is derived from an EMBL/GenBank/DDBJ whole genome shotgun (WGS) entry which is preliminary data.</text>
</comment>
<dbReference type="EMBL" id="JAUSQU010000001">
    <property type="protein sequence ID" value="MDP9848446.1"/>
    <property type="molecule type" value="Genomic_DNA"/>
</dbReference>
<evidence type="ECO:0000259" key="3">
    <source>
        <dbReference type="Pfam" id="PF04389"/>
    </source>
</evidence>
<dbReference type="Gene3D" id="3.40.630.10">
    <property type="entry name" value="Zn peptidases"/>
    <property type="match status" value="2"/>
</dbReference>
<dbReference type="Pfam" id="PF02225">
    <property type="entry name" value="PA"/>
    <property type="match status" value="1"/>
</dbReference>
<dbReference type="InterPro" id="IPR006311">
    <property type="entry name" value="TAT_signal"/>
</dbReference>
<organism evidence="4 5">
    <name type="scientific">Streptosporangium lutulentum</name>
    <dbReference type="NCBI Taxonomy" id="1461250"/>
    <lineage>
        <taxon>Bacteria</taxon>
        <taxon>Bacillati</taxon>
        <taxon>Actinomycetota</taxon>
        <taxon>Actinomycetes</taxon>
        <taxon>Streptosporangiales</taxon>
        <taxon>Streptosporangiaceae</taxon>
        <taxon>Streptosporangium</taxon>
    </lineage>
</organism>
<dbReference type="InterPro" id="IPR003137">
    <property type="entry name" value="PA_domain"/>
</dbReference>
<evidence type="ECO:0000313" key="5">
    <source>
        <dbReference type="Proteomes" id="UP001225356"/>
    </source>
</evidence>
<reference evidence="4 5" key="1">
    <citation type="submission" date="2023-07" db="EMBL/GenBank/DDBJ databases">
        <title>Sequencing the genomes of 1000 actinobacteria strains.</title>
        <authorList>
            <person name="Klenk H.-P."/>
        </authorList>
    </citation>
    <scope>NUCLEOTIDE SEQUENCE [LARGE SCALE GENOMIC DNA]</scope>
    <source>
        <strain evidence="4 5">DSM 46740</strain>
    </source>
</reference>
<evidence type="ECO:0000256" key="1">
    <source>
        <dbReference type="SAM" id="MobiDB-lite"/>
    </source>
</evidence>
<keyword evidence="4" id="KW-0031">Aminopeptidase</keyword>
<dbReference type="InterPro" id="IPR046450">
    <property type="entry name" value="PA_dom_sf"/>
</dbReference>
<dbReference type="Pfam" id="PF04389">
    <property type="entry name" value="Peptidase_M28"/>
    <property type="match status" value="1"/>
</dbReference>
<gene>
    <name evidence="4" type="ORF">J2853_007657</name>
</gene>
<feature type="domain" description="PA" evidence="2">
    <location>
        <begin position="153"/>
        <end position="249"/>
    </location>
</feature>
<dbReference type="PANTHER" id="PTHR12147">
    <property type="entry name" value="METALLOPEPTIDASE M28 FAMILY MEMBER"/>
    <property type="match status" value="1"/>
</dbReference>
<evidence type="ECO:0000259" key="2">
    <source>
        <dbReference type="Pfam" id="PF02225"/>
    </source>
</evidence>
<name>A0ABT9QNX4_9ACTN</name>
<dbReference type="PANTHER" id="PTHR12147:SF26">
    <property type="entry name" value="PEPTIDASE M28 DOMAIN-CONTAINING PROTEIN"/>
    <property type="match status" value="1"/>
</dbReference>
<dbReference type="GO" id="GO:0004177">
    <property type="term" value="F:aminopeptidase activity"/>
    <property type="evidence" value="ECO:0007669"/>
    <property type="project" value="UniProtKB-KW"/>
</dbReference>
<feature type="domain" description="Peptidase M28" evidence="3">
    <location>
        <begin position="272"/>
        <end position="487"/>
    </location>
</feature>
<proteinExistence type="predicted"/>
<dbReference type="EC" id="3.4.11.15" evidence="4"/>
<evidence type="ECO:0000313" key="4">
    <source>
        <dbReference type="EMBL" id="MDP9848446.1"/>
    </source>
</evidence>
<accession>A0ABT9QNX4</accession>
<dbReference type="InterPro" id="IPR007484">
    <property type="entry name" value="Peptidase_M28"/>
</dbReference>
<protein>
    <submittedName>
        <fullName evidence="4">Aminopeptidase Y</fullName>
        <ecNumber evidence="4">3.4.11.15</ecNumber>
    </submittedName>
</protein>
<dbReference type="PROSITE" id="PS51318">
    <property type="entry name" value="TAT"/>
    <property type="match status" value="1"/>
</dbReference>
<keyword evidence="5" id="KW-1185">Reference proteome</keyword>
<feature type="region of interest" description="Disordered" evidence="1">
    <location>
        <begin position="30"/>
        <end position="57"/>
    </location>
</feature>
<dbReference type="SUPFAM" id="SSF52025">
    <property type="entry name" value="PA domain"/>
    <property type="match status" value="1"/>
</dbReference>
<dbReference type="SUPFAM" id="SSF53187">
    <property type="entry name" value="Zn-dependent exopeptidases"/>
    <property type="match status" value="1"/>
</dbReference>
<dbReference type="Gene3D" id="3.50.30.30">
    <property type="match status" value="1"/>
</dbReference>
<dbReference type="InterPro" id="IPR045175">
    <property type="entry name" value="M28_fam"/>
</dbReference>
<sequence>MRARRELLAAITAVAAVVLPVALPFPSGAEADRGTSVPAPRTSDLTASPPPAGTTATKRHMEQLQKIADANGGTRASGTPGYDASAAYVAEKLRSAGYQVTEQNFEFPYFRDITEPVFNRVSPEAKTYTRKVDFRTMTYSGSGNVTAPVEGVDLVLPPTPRSSSTSGCEESDFAGFTRGNIALIQRGACSFQIKAELAQAAGASGVIFFNEGQPDRIPDDRVGLLSGTLGAPTTRIPVVGTTFGVGEELSAAGTTVTLTTNTEGDPHRKTRNVLAESRWGDPNKVVMIGAHLDSVVDGPGINDNGSGTAGVLETALTTSGTQTTNRLRFAFWGAEELGLLGSKHYVGALTPTEQDKIKMYLNFDMIASPNHFLGIYDGDNSDAVGASAGPPGSDKIEKFFEDHFARSDLPYLGTDFTGRSDYGPFIGVGIPSGGLFTGAEGIKTPSEAAAFGGRAGVAYDECYHKACDTIANLNDRALEANASAITAAALAYGRSAHLPGGNTTVTSAPVVSKRGGAAVKHGPDNDHTDVPR</sequence>
<keyword evidence="4" id="KW-0645">Protease</keyword>
<dbReference type="RefSeq" id="WP_307565748.1">
    <property type="nucleotide sequence ID" value="NZ_JAUSQU010000001.1"/>
</dbReference>
<keyword evidence="4" id="KW-0378">Hydrolase</keyword>